<feature type="region of interest" description="Disordered" evidence="1">
    <location>
        <begin position="1"/>
        <end position="51"/>
    </location>
</feature>
<evidence type="ECO:0000313" key="3">
    <source>
        <dbReference type="Proteomes" id="UP001293254"/>
    </source>
</evidence>
<name>A0AAE2CQT0_9LAMI</name>
<sequence>MSDGGRWSRGSSPPGLRRRVAGRISPRPAEQQIQQPPNCRNDRRRWTYSSGGSSTLTEVVFVSNITCPRRELEGPSSLPQLSENPGGGTTFSEIGKREESRKFEESSPSASPLVSCWPKTQIVRTWLVSPISHTSVGPGCIGTSSGHSKGSVLGTVSRPDMLSELSSTPASSFKIGDPSCSTCAVGCGCSRANALDELCPTHPELFVELVVHSVP</sequence>
<comment type="caution">
    <text evidence="2">The sequence shown here is derived from an EMBL/GenBank/DDBJ whole genome shotgun (WGS) entry which is preliminary data.</text>
</comment>
<reference evidence="2" key="1">
    <citation type="submission" date="2020-06" db="EMBL/GenBank/DDBJ databases">
        <authorList>
            <person name="Li T."/>
            <person name="Hu X."/>
            <person name="Zhang T."/>
            <person name="Song X."/>
            <person name="Zhang H."/>
            <person name="Dai N."/>
            <person name="Sheng W."/>
            <person name="Hou X."/>
            <person name="Wei L."/>
        </authorList>
    </citation>
    <scope>NUCLEOTIDE SEQUENCE</scope>
    <source>
        <strain evidence="2">3651</strain>
        <tissue evidence="2">Leaf</tissue>
    </source>
</reference>
<feature type="compositionally biased region" description="Basic and acidic residues" evidence="1">
    <location>
        <begin position="94"/>
        <end position="105"/>
    </location>
</feature>
<dbReference type="AlphaFoldDB" id="A0AAE2CQT0"/>
<proteinExistence type="predicted"/>
<dbReference type="EMBL" id="JACGWO010000003">
    <property type="protein sequence ID" value="KAK4431121.1"/>
    <property type="molecule type" value="Genomic_DNA"/>
</dbReference>
<gene>
    <name evidence="2" type="ORF">Salat_0874200</name>
</gene>
<evidence type="ECO:0000256" key="1">
    <source>
        <dbReference type="SAM" id="MobiDB-lite"/>
    </source>
</evidence>
<feature type="compositionally biased region" description="Low complexity" evidence="1">
    <location>
        <begin position="1"/>
        <end position="15"/>
    </location>
</feature>
<reference evidence="2" key="2">
    <citation type="journal article" date="2024" name="Plant">
        <title>Genomic evolution and insights into agronomic trait innovations of Sesamum species.</title>
        <authorList>
            <person name="Miao H."/>
            <person name="Wang L."/>
            <person name="Qu L."/>
            <person name="Liu H."/>
            <person name="Sun Y."/>
            <person name="Le M."/>
            <person name="Wang Q."/>
            <person name="Wei S."/>
            <person name="Zheng Y."/>
            <person name="Lin W."/>
            <person name="Duan Y."/>
            <person name="Cao H."/>
            <person name="Xiong S."/>
            <person name="Wang X."/>
            <person name="Wei L."/>
            <person name="Li C."/>
            <person name="Ma Q."/>
            <person name="Ju M."/>
            <person name="Zhao R."/>
            <person name="Li G."/>
            <person name="Mu C."/>
            <person name="Tian Q."/>
            <person name="Mei H."/>
            <person name="Zhang T."/>
            <person name="Gao T."/>
            <person name="Zhang H."/>
        </authorList>
    </citation>
    <scope>NUCLEOTIDE SEQUENCE</scope>
    <source>
        <strain evidence="2">3651</strain>
    </source>
</reference>
<feature type="region of interest" description="Disordered" evidence="1">
    <location>
        <begin position="70"/>
        <end position="111"/>
    </location>
</feature>
<evidence type="ECO:0000313" key="2">
    <source>
        <dbReference type="EMBL" id="KAK4431121.1"/>
    </source>
</evidence>
<protein>
    <submittedName>
        <fullName evidence="2">Uncharacterized protein</fullName>
    </submittedName>
</protein>
<dbReference type="Proteomes" id="UP001293254">
    <property type="component" value="Unassembled WGS sequence"/>
</dbReference>
<organism evidence="2 3">
    <name type="scientific">Sesamum alatum</name>
    <dbReference type="NCBI Taxonomy" id="300844"/>
    <lineage>
        <taxon>Eukaryota</taxon>
        <taxon>Viridiplantae</taxon>
        <taxon>Streptophyta</taxon>
        <taxon>Embryophyta</taxon>
        <taxon>Tracheophyta</taxon>
        <taxon>Spermatophyta</taxon>
        <taxon>Magnoliopsida</taxon>
        <taxon>eudicotyledons</taxon>
        <taxon>Gunneridae</taxon>
        <taxon>Pentapetalae</taxon>
        <taxon>asterids</taxon>
        <taxon>lamiids</taxon>
        <taxon>Lamiales</taxon>
        <taxon>Pedaliaceae</taxon>
        <taxon>Sesamum</taxon>
    </lineage>
</organism>
<keyword evidence="3" id="KW-1185">Reference proteome</keyword>
<accession>A0AAE2CQT0</accession>
<feature type="non-terminal residue" evidence="2">
    <location>
        <position position="215"/>
    </location>
</feature>